<keyword evidence="4 6" id="KW-0012">Acyltransferase</keyword>
<dbReference type="SUPFAM" id="SSF69593">
    <property type="entry name" value="Glycerol-3-phosphate (1)-acyltransferase"/>
    <property type="match status" value="1"/>
</dbReference>
<evidence type="ECO:0000313" key="6">
    <source>
        <dbReference type="EMBL" id="OXA40976.1"/>
    </source>
</evidence>
<accession>A0A226D9P8</accession>
<evidence type="ECO:0000256" key="2">
    <source>
        <dbReference type="ARBA" id="ARBA00013211"/>
    </source>
</evidence>
<evidence type="ECO:0000256" key="1">
    <source>
        <dbReference type="ARBA" id="ARBA00004728"/>
    </source>
</evidence>
<dbReference type="Pfam" id="PF01553">
    <property type="entry name" value="Acyltransferase"/>
    <property type="match status" value="1"/>
</dbReference>
<organism evidence="6 7">
    <name type="scientific">Folsomia candida</name>
    <name type="common">Springtail</name>
    <dbReference type="NCBI Taxonomy" id="158441"/>
    <lineage>
        <taxon>Eukaryota</taxon>
        <taxon>Metazoa</taxon>
        <taxon>Ecdysozoa</taxon>
        <taxon>Arthropoda</taxon>
        <taxon>Hexapoda</taxon>
        <taxon>Collembola</taxon>
        <taxon>Entomobryomorpha</taxon>
        <taxon>Isotomoidea</taxon>
        <taxon>Isotomidae</taxon>
        <taxon>Proisotominae</taxon>
        <taxon>Folsomia</taxon>
    </lineage>
</organism>
<comment type="caution">
    <text evidence="6">The sequence shown here is derived from an EMBL/GenBank/DDBJ whole genome shotgun (WGS) entry which is preliminary data.</text>
</comment>
<evidence type="ECO:0000259" key="5">
    <source>
        <dbReference type="SMART" id="SM00563"/>
    </source>
</evidence>
<evidence type="ECO:0000256" key="3">
    <source>
        <dbReference type="ARBA" id="ARBA00022679"/>
    </source>
</evidence>
<feature type="domain" description="Phospholipid/glycerol acyltransferase" evidence="5">
    <location>
        <begin position="26"/>
        <end position="143"/>
    </location>
</feature>
<dbReference type="STRING" id="158441.A0A226D9P8"/>
<dbReference type="EMBL" id="LNIX01000031">
    <property type="protein sequence ID" value="OXA40976.1"/>
    <property type="molecule type" value="Genomic_DNA"/>
</dbReference>
<reference evidence="6 7" key="1">
    <citation type="submission" date="2015-12" db="EMBL/GenBank/DDBJ databases">
        <title>The genome of Folsomia candida.</title>
        <authorList>
            <person name="Faddeeva A."/>
            <person name="Derks M.F."/>
            <person name="Anvar Y."/>
            <person name="Smit S."/>
            <person name="Van Straalen N."/>
            <person name="Roelofs D."/>
        </authorList>
    </citation>
    <scope>NUCLEOTIDE SEQUENCE [LARGE SCALE GENOMIC DNA]</scope>
    <source>
        <strain evidence="6 7">VU population</strain>
        <tissue evidence="6">Whole body</tissue>
    </source>
</reference>
<protein>
    <recommendedName>
        <fullName evidence="2">1-acylglycerol-3-phosphate O-acyltransferase</fullName>
        <ecNumber evidence="2">2.3.1.51</ecNumber>
    </recommendedName>
</protein>
<dbReference type="SMART" id="SM00563">
    <property type="entry name" value="PlsC"/>
    <property type="match status" value="1"/>
</dbReference>
<dbReference type="CDD" id="cd07989">
    <property type="entry name" value="LPLAT_AGPAT-like"/>
    <property type="match status" value="1"/>
</dbReference>
<sequence length="200" mass="22932">MISRIFRVRFVIQGDEHLVALKHQSCVITPNHQTFLDFLCMCELWPKFGRCVTLAKNTVLWGFPFGPAAYLVGTYFIERNYSETTSATIERLSKDMMADGKKVIIYPEGSRNSGADFLPFKKGAFHIALKNQIPILPIVIGPYRFLSNNPYQFGTGTVHVTILPPVDTSQYNLEDVSQLLNHVRHEMKHEFERLRNIDNI</sequence>
<evidence type="ECO:0000313" key="7">
    <source>
        <dbReference type="Proteomes" id="UP000198287"/>
    </source>
</evidence>
<dbReference type="GO" id="GO:0005783">
    <property type="term" value="C:endoplasmic reticulum"/>
    <property type="evidence" value="ECO:0007669"/>
    <property type="project" value="TreeGrafter"/>
</dbReference>
<dbReference type="Proteomes" id="UP000198287">
    <property type="component" value="Unassembled WGS sequence"/>
</dbReference>
<dbReference type="PANTHER" id="PTHR10434:SF11">
    <property type="entry name" value="1-ACYL-SN-GLYCEROL-3-PHOSPHATE ACYLTRANSFERASE"/>
    <property type="match status" value="1"/>
</dbReference>
<keyword evidence="7" id="KW-1185">Reference proteome</keyword>
<comment type="pathway">
    <text evidence="1">Phospholipid metabolism; CDP-diacylglycerol biosynthesis; CDP-diacylglycerol from sn-glycerol 3-phosphate: step 2/3.</text>
</comment>
<name>A0A226D9P8_FOLCA</name>
<gene>
    <name evidence="6" type="ORF">Fcan01_24368</name>
</gene>
<dbReference type="OrthoDB" id="202234at2759"/>
<dbReference type="GO" id="GO:0006654">
    <property type="term" value="P:phosphatidic acid biosynthetic process"/>
    <property type="evidence" value="ECO:0007669"/>
    <property type="project" value="TreeGrafter"/>
</dbReference>
<dbReference type="PANTHER" id="PTHR10434">
    <property type="entry name" value="1-ACYL-SN-GLYCEROL-3-PHOSPHATE ACYLTRANSFERASE"/>
    <property type="match status" value="1"/>
</dbReference>
<dbReference type="EC" id="2.3.1.51" evidence="2"/>
<proteinExistence type="predicted"/>
<dbReference type="InterPro" id="IPR002123">
    <property type="entry name" value="Plipid/glycerol_acylTrfase"/>
</dbReference>
<dbReference type="OMA" id="WPENCVV"/>
<dbReference type="AlphaFoldDB" id="A0A226D9P8"/>
<keyword evidence="3 6" id="KW-0808">Transferase</keyword>
<dbReference type="GO" id="GO:0003841">
    <property type="term" value="F:1-acylglycerol-3-phosphate O-acyltransferase activity"/>
    <property type="evidence" value="ECO:0007669"/>
    <property type="project" value="UniProtKB-EC"/>
</dbReference>
<evidence type="ECO:0000256" key="4">
    <source>
        <dbReference type="ARBA" id="ARBA00023315"/>
    </source>
</evidence>